<evidence type="ECO:0000313" key="2">
    <source>
        <dbReference type="Proteomes" id="UP000321501"/>
    </source>
</evidence>
<accession>A0A510KDH8</accession>
<protein>
    <submittedName>
        <fullName evidence="1">Uncharacterized protein</fullName>
    </submittedName>
</protein>
<proteinExistence type="predicted"/>
<gene>
    <name evidence="1" type="ORF">JMUB3934_1028</name>
</gene>
<organism evidence="1 2">
    <name type="scientific">Leptotrichia wadei</name>
    <dbReference type="NCBI Taxonomy" id="157687"/>
    <lineage>
        <taxon>Bacteria</taxon>
        <taxon>Fusobacteriati</taxon>
        <taxon>Fusobacteriota</taxon>
        <taxon>Fusobacteriia</taxon>
        <taxon>Fusobacteriales</taxon>
        <taxon>Leptotrichiaceae</taxon>
        <taxon>Leptotrichia</taxon>
    </lineage>
</organism>
<name>A0A510KDH8_9FUSO</name>
<dbReference type="RefSeq" id="WP_146964238.1">
    <property type="nucleotide sequence ID" value="NZ_AP019835.1"/>
</dbReference>
<reference evidence="1 2" key="1">
    <citation type="submission" date="2019-07" db="EMBL/GenBank/DDBJ databases">
        <title>Complete Genome Sequence of Leptotrichia wadei Strain JMUB3934.</title>
        <authorList>
            <person name="Watanabe S."/>
            <person name="Cui L."/>
        </authorList>
    </citation>
    <scope>NUCLEOTIDE SEQUENCE [LARGE SCALE GENOMIC DNA]</scope>
    <source>
        <strain evidence="1 2">JMUB3934</strain>
    </source>
</reference>
<dbReference type="AlphaFoldDB" id="A0A510KDH8"/>
<sequence>MFKEFLEKCLRYENLHILEETGDREKIKRISKRHGKVTEASVLLFDSGTKRTTINEIYLNSQGYFIIRDQKRLKLEKFK</sequence>
<dbReference type="EMBL" id="AP019835">
    <property type="protein sequence ID" value="BBM49732.1"/>
    <property type="molecule type" value="Genomic_DNA"/>
</dbReference>
<dbReference type="Proteomes" id="UP000321501">
    <property type="component" value="Chromosome"/>
</dbReference>
<evidence type="ECO:0000313" key="1">
    <source>
        <dbReference type="EMBL" id="BBM49732.1"/>
    </source>
</evidence>